<organism evidence="1 2">
    <name type="scientific">Chitinophaga sancti</name>
    <dbReference type="NCBI Taxonomy" id="1004"/>
    <lineage>
        <taxon>Bacteria</taxon>
        <taxon>Pseudomonadati</taxon>
        <taxon>Bacteroidota</taxon>
        <taxon>Chitinophagia</taxon>
        <taxon>Chitinophagales</taxon>
        <taxon>Chitinophagaceae</taxon>
        <taxon>Chitinophaga</taxon>
    </lineage>
</organism>
<protein>
    <submittedName>
        <fullName evidence="1">Uncharacterized protein</fullName>
    </submittedName>
</protein>
<dbReference type="AlphaFoldDB" id="A0A1K1SI42"/>
<name>A0A1K1SI42_9BACT</name>
<dbReference type="EMBL" id="FPIZ01000023">
    <property type="protein sequence ID" value="SFW83946.1"/>
    <property type="molecule type" value="Genomic_DNA"/>
</dbReference>
<reference evidence="1 2" key="1">
    <citation type="submission" date="2016-11" db="EMBL/GenBank/DDBJ databases">
        <authorList>
            <person name="Jaros S."/>
            <person name="Januszkiewicz K."/>
            <person name="Wedrychowicz H."/>
        </authorList>
    </citation>
    <scope>NUCLEOTIDE SEQUENCE [LARGE SCALE GENOMIC DNA]</scope>
    <source>
        <strain evidence="1 2">DSM 784</strain>
    </source>
</reference>
<evidence type="ECO:0000313" key="2">
    <source>
        <dbReference type="Proteomes" id="UP000183788"/>
    </source>
</evidence>
<dbReference type="STRING" id="1004.SAMN05661012_05484"/>
<sequence>MSGKSAMKIWPGEYSTVGAYTVIIKKSLKDYQQARKLFFHSHLDRFQREIFPDSVNSIPKC</sequence>
<dbReference type="Proteomes" id="UP000183788">
    <property type="component" value="Unassembled WGS sequence"/>
</dbReference>
<proteinExistence type="predicted"/>
<gene>
    <name evidence="1" type="ORF">SAMN05661012_05484</name>
</gene>
<evidence type="ECO:0000313" key="1">
    <source>
        <dbReference type="EMBL" id="SFW83946.1"/>
    </source>
</evidence>
<accession>A0A1K1SI42</accession>